<evidence type="ECO:0000313" key="1">
    <source>
        <dbReference type="EMBL" id="MBD5771502.1"/>
    </source>
</evidence>
<sequence length="306" mass="34589">MNTLKKRSFKQSLLEKESTTRKLLKNIGFTLLAATTFQAQAASVWKVSSDTNTLYIGGTIHLLSEQDYPLPKAYEIAYQASDKVIFETDMEVLNEPSFQKNLQAKMLYTDGTTIDKVLQPNVYNELKRYLDSRHIPIETVESLKPSALAISLSMVELRHLGFTSEGVDQFYSRKATQENKPRGWLEKPEAQVAMLTDLNTQDDNQVVEYALSDIKDMAETMDSLRTSWRTGDMKTLASLEQAELKEDYPEIYDTLLAKRNALWVPQIEAMLNNSDVAFIMVGAMHLAGPDSVLKSLKANGYKVEQL</sequence>
<protein>
    <submittedName>
        <fullName evidence="1">TraB/GumN family protein</fullName>
    </submittedName>
</protein>
<dbReference type="EMBL" id="JACYFC010000003">
    <property type="protein sequence ID" value="MBD5771502.1"/>
    <property type="molecule type" value="Genomic_DNA"/>
</dbReference>
<keyword evidence="2" id="KW-1185">Reference proteome</keyword>
<dbReference type="CDD" id="cd14789">
    <property type="entry name" value="Tiki"/>
    <property type="match status" value="1"/>
</dbReference>
<dbReference type="RefSeq" id="WP_191594879.1">
    <property type="nucleotide sequence ID" value="NZ_JACYFC010000003.1"/>
</dbReference>
<name>A0ABR8P3X7_9GAMM</name>
<dbReference type="InterPro" id="IPR002816">
    <property type="entry name" value="TraB/PrgY/GumN_fam"/>
</dbReference>
<dbReference type="Proteomes" id="UP000604161">
    <property type="component" value="Unassembled WGS sequence"/>
</dbReference>
<dbReference type="Pfam" id="PF01963">
    <property type="entry name" value="TraB_PrgY_gumN"/>
    <property type="match status" value="1"/>
</dbReference>
<evidence type="ECO:0000313" key="2">
    <source>
        <dbReference type="Proteomes" id="UP000604161"/>
    </source>
</evidence>
<reference evidence="1 2" key="1">
    <citation type="submission" date="2020-09" db="EMBL/GenBank/DDBJ databases">
        <title>Marinomonas sp. nov., isolated from the cysticercosis algae of Qingdao, China.</title>
        <authorList>
            <person name="Sun X."/>
        </authorList>
    </citation>
    <scope>NUCLEOTIDE SEQUENCE [LARGE SCALE GENOMIC DNA]</scope>
    <source>
        <strain evidence="1 2">SM2066</strain>
    </source>
</reference>
<gene>
    <name evidence="1" type="ORF">IF202_10615</name>
</gene>
<dbReference type="InterPro" id="IPR047111">
    <property type="entry name" value="YbaP-like"/>
</dbReference>
<accession>A0ABR8P3X7</accession>
<dbReference type="PANTHER" id="PTHR40590:SF1">
    <property type="entry name" value="CYTOPLASMIC PROTEIN"/>
    <property type="match status" value="1"/>
</dbReference>
<dbReference type="PANTHER" id="PTHR40590">
    <property type="entry name" value="CYTOPLASMIC PROTEIN-RELATED"/>
    <property type="match status" value="1"/>
</dbReference>
<comment type="caution">
    <text evidence="1">The sequence shown here is derived from an EMBL/GenBank/DDBJ whole genome shotgun (WGS) entry which is preliminary data.</text>
</comment>
<proteinExistence type="predicted"/>
<organism evidence="1 2">
    <name type="scientific">Marinomonas colpomeniae</name>
    <dbReference type="NCBI Taxonomy" id="2774408"/>
    <lineage>
        <taxon>Bacteria</taxon>
        <taxon>Pseudomonadati</taxon>
        <taxon>Pseudomonadota</taxon>
        <taxon>Gammaproteobacteria</taxon>
        <taxon>Oceanospirillales</taxon>
        <taxon>Oceanospirillaceae</taxon>
        <taxon>Marinomonas</taxon>
    </lineage>
</organism>